<feature type="domain" description="SGNH hydrolase-type esterase" evidence="1">
    <location>
        <begin position="16"/>
        <end position="192"/>
    </location>
</feature>
<dbReference type="SUPFAM" id="SSF52266">
    <property type="entry name" value="SGNH hydrolase"/>
    <property type="match status" value="1"/>
</dbReference>
<dbReference type="RefSeq" id="WP_354088155.1">
    <property type="nucleotide sequence ID" value="NZ_JBEPTF010000001.1"/>
</dbReference>
<dbReference type="Gene3D" id="2.60.120.200">
    <property type="match status" value="1"/>
</dbReference>
<dbReference type="Gene3D" id="3.40.50.1110">
    <property type="entry name" value="SGNH hydrolase"/>
    <property type="match status" value="1"/>
</dbReference>
<sequence>MNCNATEAPRKTLVIIGSSNGAGMGASTYTGDPVGPLWDSPSTSWAGLLTAALKAADPTWQVFNRSISGAGTANSVARFFADVAPHKPTHVLLCNHPGNDGFNVQATRQATLAFAVMCESIGAIPIIRGGYPYPDITDKTYKDLLMLNAVLDQCGYHRIDHMSVLDDGAGHFKDSGLTTTDGLHLTDVGQRLFYNTIDLSLFLFAAAKPSLQDAKGSWQIVGSSGGGMFLDASGGIINKPMDFTVRVRARAAPGAIWPAGVWGVDAQTTGGDQWLRVRCGPTAVIELVRDGGVVAVGSTVAPNADNLVHEYVVTLRRTPGDPSTGLISLYIDGALIGSQTLSNLYTDGVRQMTFGAAPGFLGTGWEYSGISVWNTAKPAAEVLAMAKTGRTRRASQLIECDFASGPYSPVSSFNVTVGVPNLTTNGMAISQGQAAWAWA</sequence>
<dbReference type="InterPro" id="IPR013320">
    <property type="entry name" value="ConA-like_dom_sf"/>
</dbReference>
<comment type="caution">
    <text evidence="2">The sequence shown here is derived from an EMBL/GenBank/DDBJ whole genome shotgun (WGS) entry which is preliminary data.</text>
</comment>
<evidence type="ECO:0000313" key="3">
    <source>
        <dbReference type="Proteomes" id="UP001549313"/>
    </source>
</evidence>
<organism evidence="2 3">
    <name type="scientific">Brevundimonas faecalis</name>
    <dbReference type="NCBI Taxonomy" id="947378"/>
    <lineage>
        <taxon>Bacteria</taxon>
        <taxon>Pseudomonadati</taxon>
        <taxon>Pseudomonadota</taxon>
        <taxon>Alphaproteobacteria</taxon>
        <taxon>Caulobacterales</taxon>
        <taxon>Caulobacteraceae</taxon>
        <taxon>Brevundimonas</taxon>
    </lineage>
</organism>
<dbReference type="Pfam" id="PF13472">
    <property type="entry name" value="Lipase_GDSL_2"/>
    <property type="match status" value="1"/>
</dbReference>
<gene>
    <name evidence="2" type="ORF">ABIE19_001135</name>
</gene>
<reference evidence="2 3" key="1">
    <citation type="submission" date="2024-06" db="EMBL/GenBank/DDBJ databases">
        <title>Sorghum-associated microbial communities from plants grown in Nebraska, USA.</title>
        <authorList>
            <person name="Schachtman D."/>
        </authorList>
    </citation>
    <scope>NUCLEOTIDE SEQUENCE [LARGE SCALE GENOMIC DNA]</scope>
    <source>
        <strain evidence="2 3">2814</strain>
    </source>
</reference>
<keyword evidence="3" id="KW-1185">Reference proteome</keyword>
<dbReference type="InterPro" id="IPR036514">
    <property type="entry name" value="SGNH_hydro_sf"/>
</dbReference>
<dbReference type="InterPro" id="IPR013830">
    <property type="entry name" value="SGNH_hydro"/>
</dbReference>
<name>A0ABV2R9H3_9CAUL</name>
<proteinExistence type="predicted"/>
<evidence type="ECO:0000313" key="2">
    <source>
        <dbReference type="EMBL" id="MET4683226.1"/>
    </source>
</evidence>
<protein>
    <submittedName>
        <fullName evidence="2">Lysophospholipase L1-like esterase</fullName>
    </submittedName>
</protein>
<dbReference type="Proteomes" id="UP001549313">
    <property type="component" value="Unassembled WGS sequence"/>
</dbReference>
<accession>A0ABV2R9H3</accession>
<dbReference type="SUPFAM" id="SSF49899">
    <property type="entry name" value="Concanavalin A-like lectins/glucanases"/>
    <property type="match status" value="1"/>
</dbReference>
<dbReference type="EMBL" id="JBEPTF010000001">
    <property type="protein sequence ID" value="MET4683226.1"/>
    <property type="molecule type" value="Genomic_DNA"/>
</dbReference>
<evidence type="ECO:0000259" key="1">
    <source>
        <dbReference type="Pfam" id="PF13472"/>
    </source>
</evidence>